<dbReference type="Proteomes" id="UP000478417">
    <property type="component" value="Unassembled WGS sequence"/>
</dbReference>
<sequence>MDEQGARSKPSPEGLFVTLDDLKYSYNPIHAPADKPHLFAYHLTIHNHAETSVTILARKWILEYEDGKMDVFEGDKVIGRTPELTPGQSFSYTSFHLVPGNAHARGAFHGVDAEGALFSVVIPEFKMTIPGDAACN</sequence>
<dbReference type="EMBL" id="JAAGNX010000003">
    <property type="protein sequence ID" value="NDV63438.1"/>
    <property type="molecule type" value="Genomic_DNA"/>
</dbReference>
<evidence type="ECO:0000313" key="3">
    <source>
        <dbReference type="Proteomes" id="UP000478417"/>
    </source>
</evidence>
<reference evidence="2 3" key="1">
    <citation type="submission" date="2020-02" db="EMBL/GenBank/DDBJ databases">
        <title>Albibacoteraceae fam. nov., the first described family within the subdivision 4 Verrucomicrobia.</title>
        <authorList>
            <person name="Xi F."/>
        </authorList>
    </citation>
    <scope>NUCLEOTIDE SEQUENCE [LARGE SCALE GENOMIC DNA]</scope>
    <source>
        <strain evidence="2 3">CK1056</strain>
    </source>
</reference>
<protein>
    <submittedName>
        <fullName evidence="2">ApaG domain</fullName>
    </submittedName>
</protein>
<dbReference type="PANTHER" id="PTHR47191">
    <property type="entry name" value="OS05G0170800 PROTEIN"/>
    <property type="match status" value="1"/>
</dbReference>
<dbReference type="Pfam" id="PF04379">
    <property type="entry name" value="DUF525"/>
    <property type="match status" value="1"/>
</dbReference>
<dbReference type="PROSITE" id="PS51087">
    <property type="entry name" value="APAG"/>
    <property type="match status" value="1"/>
</dbReference>
<accession>A0A6B2M397</accession>
<dbReference type="AlphaFoldDB" id="A0A6B2M397"/>
<dbReference type="InterPro" id="IPR036767">
    <property type="entry name" value="ApaG_sf"/>
</dbReference>
<dbReference type="SUPFAM" id="SSF110069">
    <property type="entry name" value="ApaG-like"/>
    <property type="match status" value="1"/>
</dbReference>
<comment type="caution">
    <text evidence="2">The sequence shown here is derived from an EMBL/GenBank/DDBJ whole genome shotgun (WGS) entry which is preliminary data.</text>
</comment>
<dbReference type="InterPro" id="IPR050718">
    <property type="entry name" value="ApaG-like"/>
</dbReference>
<dbReference type="Gene3D" id="2.60.40.1470">
    <property type="entry name" value="ApaG domain"/>
    <property type="match status" value="1"/>
</dbReference>
<dbReference type="PANTHER" id="PTHR47191:SF2">
    <property type="entry name" value="OS05G0170800 PROTEIN"/>
    <property type="match status" value="1"/>
</dbReference>
<evidence type="ECO:0000313" key="2">
    <source>
        <dbReference type="EMBL" id="NDV63438.1"/>
    </source>
</evidence>
<dbReference type="RefSeq" id="WP_163967010.1">
    <property type="nucleotide sequence ID" value="NZ_JAAGNX010000003.1"/>
</dbReference>
<dbReference type="InterPro" id="IPR007474">
    <property type="entry name" value="ApaG_domain"/>
</dbReference>
<feature type="domain" description="ApaG" evidence="1">
    <location>
        <begin position="11"/>
        <end position="134"/>
    </location>
</feature>
<evidence type="ECO:0000259" key="1">
    <source>
        <dbReference type="PROSITE" id="PS51087"/>
    </source>
</evidence>
<keyword evidence="3" id="KW-1185">Reference proteome</keyword>
<gene>
    <name evidence="2" type="ORF">G0Q06_13315</name>
</gene>
<name>A0A6B2M397_9BACT</name>
<organism evidence="2 3">
    <name type="scientific">Oceanipulchritudo coccoides</name>
    <dbReference type="NCBI Taxonomy" id="2706888"/>
    <lineage>
        <taxon>Bacteria</taxon>
        <taxon>Pseudomonadati</taxon>
        <taxon>Verrucomicrobiota</taxon>
        <taxon>Opitutia</taxon>
        <taxon>Puniceicoccales</taxon>
        <taxon>Oceanipulchritudinaceae</taxon>
        <taxon>Oceanipulchritudo</taxon>
    </lineage>
</organism>
<proteinExistence type="predicted"/>